<feature type="domain" description="DUF6534" evidence="2">
    <location>
        <begin position="168"/>
        <end position="254"/>
    </location>
</feature>
<dbReference type="EMBL" id="JARKIE010000030">
    <property type="protein sequence ID" value="KAJ7697447.1"/>
    <property type="molecule type" value="Genomic_DNA"/>
</dbReference>
<comment type="caution">
    <text evidence="3">The sequence shown here is derived from an EMBL/GenBank/DDBJ whole genome shotgun (WGS) entry which is preliminary data.</text>
</comment>
<dbReference type="PANTHER" id="PTHR40465">
    <property type="entry name" value="CHROMOSOME 1, WHOLE GENOME SHOTGUN SEQUENCE"/>
    <property type="match status" value="1"/>
</dbReference>
<accession>A0AAD7DSR7</accession>
<sequence>MSGAGFDAAPTIGALQIGVLFAVCLFGAVTAQVALYYTRFPKDPYFLKALVAVVWCLDLGHTIAICDGIYTITVIQYGHPELLVMVPNSLNLSILLSGFIGPLEQAWFAYRLYKFSASRYLPIFCTSLAVCRACGSVVLAEVAFRRMPVLTFVDRYGWILVCLLVVGVVTDFILVVSLCYYLSAWRGDGFIRMNRLLNRLMQWSIETGLITSLGALALLICFVTMKHTFNWIAVSVVLSKLFSNSLLFSLNVRQPPSPKHLDPRYRVSFHSLHSADPLTTEFKIGQLPCPVSAKWRSDRYSFSAVSLHHSYIFAPGEGMPQLTQ</sequence>
<feature type="transmembrane region" description="Helical" evidence="1">
    <location>
        <begin position="203"/>
        <end position="225"/>
    </location>
</feature>
<dbReference type="Pfam" id="PF20152">
    <property type="entry name" value="DUF6534"/>
    <property type="match status" value="1"/>
</dbReference>
<evidence type="ECO:0000256" key="1">
    <source>
        <dbReference type="SAM" id="Phobius"/>
    </source>
</evidence>
<feature type="transmembrane region" description="Helical" evidence="1">
    <location>
        <begin position="231"/>
        <end position="250"/>
    </location>
</feature>
<keyword evidence="1" id="KW-1133">Transmembrane helix</keyword>
<evidence type="ECO:0000313" key="4">
    <source>
        <dbReference type="Proteomes" id="UP001221757"/>
    </source>
</evidence>
<name>A0AAD7DSR7_MYCRO</name>
<organism evidence="3 4">
    <name type="scientific">Mycena rosella</name>
    <name type="common">Pink bonnet</name>
    <name type="synonym">Agaricus rosellus</name>
    <dbReference type="NCBI Taxonomy" id="1033263"/>
    <lineage>
        <taxon>Eukaryota</taxon>
        <taxon>Fungi</taxon>
        <taxon>Dikarya</taxon>
        <taxon>Basidiomycota</taxon>
        <taxon>Agaricomycotina</taxon>
        <taxon>Agaricomycetes</taxon>
        <taxon>Agaricomycetidae</taxon>
        <taxon>Agaricales</taxon>
        <taxon>Marasmiineae</taxon>
        <taxon>Mycenaceae</taxon>
        <taxon>Mycena</taxon>
    </lineage>
</organism>
<feature type="transmembrane region" description="Helical" evidence="1">
    <location>
        <begin position="49"/>
        <end position="72"/>
    </location>
</feature>
<keyword evidence="1" id="KW-0812">Transmembrane</keyword>
<evidence type="ECO:0000313" key="3">
    <source>
        <dbReference type="EMBL" id="KAJ7697447.1"/>
    </source>
</evidence>
<reference evidence="3" key="1">
    <citation type="submission" date="2023-03" db="EMBL/GenBank/DDBJ databases">
        <title>Massive genome expansion in bonnet fungi (Mycena s.s.) driven by repeated elements and novel gene families across ecological guilds.</title>
        <authorList>
            <consortium name="Lawrence Berkeley National Laboratory"/>
            <person name="Harder C.B."/>
            <person name="Miyauchi S."/>
            <person name="Viragh M."/>
            <person name="Kuo A."/>
            <person name="Thoen E."/>
            <person name="Andreopoulos B."/>
            <person name="Lu D."/>
            <person name="Skrede I."/>
            <person name="Drula E."/>
            <person name="Henrissat B."/>
            <person name="Morin E."/>
            <person name="Kohler A."/>
            <person name="Barry K."/>
            <person name="LaButti K."/>
            <person name="Morin E."/>
            <person name="Salamov A."/>
            <person name="Lipzen A."/>
            <person name="Mereny Z."/>
            <person name="Hegedus B."/>
            <person name="Baldrian P."/>
            <person name="Stursova M."/>
            <person name="Weitz H."/>
            <person name="Taylor A."/>
            <person name="Grigoriev I.V."/>
            <person name="Nagy L.G."/>
            <person name="Martin F."/>
            <person name="Kauserud H."/>
        </authorList>
    </citation>
    <scope>NUCLEOTIDE SEQUENCE</scope>
    <source>
        <strain evidence="3">CBHHK067</strain>
    </source>
</reference>
<keyword evidence="1" id="KW-0472">Membrane</keyword>
<protein>
    <recommendedName>
        <fullName evidence="2">DUF6534 domain-containing protein</fullName>
    </recommendedName>
</protein>
<dbReference type="AlphaFoldDB" id="A0AAD7DSR7"/>
<keyword evidence="4" id="KW-1185">Reference proteome</keyword>
<feature type="transmembrane region" description="Helical" evidence="1">
    <location>
        <begin position="12"/>
        <end position="37"/>
    </location>
</feature>
<dbReference type="PANTHER" id="PTHR40465:SF1">
    <property type="entry name" value="DUF6534 DOMAIN-CONTAINING PROTEIN"/>
    <property type="match status" value="1"/>
</dbReference>
<feature type="transmembrane region" description="Helical" evidence="1">
    <location>
        <begin position="120"/>
        <end position="144"/>
    </location>
</feature>
<dbReference type="Proteomes" id="UP001221757">
    <property type="component" value="Unassembled WGS sequence"/>
</dbReference>
<proteinExistence type="predicted"/>
<evidence type="ECO:0000259" key="2">
    <source>
        <dbReference type="Pfam" id="PF20152"/>
    </source>
</evidence>
<gene>
    <name evidence="3" type="ORF">B0H17DRAFT_1328910</name>
</gene>
<dbReference type="InterPro" id="IPR045339">
    <property type="entry name" value="DUF6534"/>
</dbReference>
<feature type="transmembrane region" description="Helical" evidence="1">
    <location>
        <begin position="156"/>
        <end position="182"/>
    </location>
</feature>